<evidence type="ECO:0000259" key="3">
    <source>
        <dbReference type="PROSITE" id="PS51898"/>
    </source>
</evidence>
<organism evidence="4 5">
    <name type="scientific">Serratia liquefaciens</name>
    <dbReference type="NCBI Taxonomy" id="614"/>
    <lineage>
        <taxon>Bacteria</taxon>
        <taxon>Pseudomonadati</taxon>
        <taxon>Pseudomonadota</taxon>
        <taxon>Gammaproteobacteria</taxon>
        <taxon>Enterobacterales</taxon>
        <taxon>Yersiniaceae</taxon>
        <taxon>Serratia</taxon>
    </lineage>
</organism>
<dbReference type="Pfam" id="PF12167">
    <property type="entry name" value="Arm-DNA-bind_2"/>
    <property type="match status" value="1"/>
</dbReference>
<protein>
    <submittedName>
        <fullName evidence="4">DUF3596 domain-containing protein</fullName>
    </submittedName>
</protein>
<dbReference type="GO" id="GO:0015074">
    <property type="term" value="P:DNA integration"/>
    <property type="evidence" value="ECO:0007669"/>
    <property type="project" value="UniProtKB-KW"/>
</dbReference>
<dbReference type="InterPro" id="IPR011010">
    <property type="entry name" value="DNA_brk_join_enz"/>
</dbReference>
<keyword evidence="1" id="KW-0229">DNA integration</keyword>
<evidence type="ECO:0000313" key="4">
    <source>
        <dbReference type="EMBL" id="QDL31445.1"/>
    </source>
</evidence>
<evidence type="ECO:0000256" key="2">
    <source>
        <dbReference type="ARBA" id="ARBA00023172"/>
    </source>
</evidence>
<dbReference type="InterPro" id="IPR050090">
    <property type="entry name" value="Tyrosine_recombinase_XerCD"/>
</dbReference>
<dbReference type="PROSITE" id="PS51898">
    <property type="entry name" value="TYR_RECOMBINASE"/>
    <property type="match status" value="1"/>
</dbReference>
<dbReference type="PANTHER" id="PTHR30349">
    <property type="entry name" value="PHAGE INTEGRASE-RELATED"/>
    <property type="match status" value="1"/>
</dbReference>
<dbReference type="Gene3D" id="1.10.443.10">
    <property type="entry name" value="Intergrase catalytic core"/>
    <property type="match status" value="1"/>
</dbReference>
<keyword evidence="2" id="KW-0233">DNA recombination</keyword>
<dbReference type="Pfam" id="PF00589">
    <property type="entry name" value="Phage_integrase"/>
    <property type="match status" value="1"/>
</dbReference>
<dbReference type="CDD" id="cd01189">
    <property type="entry name" value="INT_ICEBs1_C_like"/>
    <property type="match status" value="1"/>
</dbReference>
<dbReference type="SUPFAM" id="SSF56349">
    <property type="entry name" value="DNA breaking-rejoining enzymes"/>
    <property type="match status" value="1"/>
</dbReference>
<accession>A0A515CTF0</accession>
<dbReference type="InterPro" id="IPR013762">
    <property type="entry name" value="Integrase-like_cat_sf"/>
</dbReference>
<dbReference type="RefSeq" id="WP_142814958.1">
    <property type="nucleotide sequence ID" value="NZ_CP033893.1"/>
</dbReference>
<name>A0A515CTF0_SERLI</name>
<dbReference type="AlphaFoldDB" id="A0A515CTF0"/>
<gene>
    <name evidence="4" type="ORF">EGO53_06470</name>
</gene>
<dbReference type="InterPro" id="IPR002104">
    <property type="entry name" value="Integrase_catalytic"/>
</dbReference>
<dbReference type="Proteomes" id="UP000317572">
    <property type="component" value="Chromosome"/>
</dbReference>
<proteinExistence type="predicted"/>
<evidence type="ECO:0000313" key="5">
    <source>
        <dbReference type="Proteomes" id="UP000317572"/>
    </source>
</evidence>
<dbReference type="GO" id="GO:0006310">
    <property type="term" value="P:DNA recombination"/>
    <property type="evidence" value="ECO:0007669"/>
    <property type="project" value="UniProtKB-KW"/>
</dbReference>
<dbReference type="GO" id="GO:0003677">
    <property type="term" value="F:DNA binding"/>
    <property type="evidence" value="ECO:0007669"/>
    <property type="project" value="InterPro"/>
</dbReference>
<dbReference type="InterPro" id="IPR022000">
    <property type="entry name" value="Min27-like_integrase_DNA_bind"/>
</dbReference>
<feature type="domain" description="Tyr recombinase" evidence="3">
    <location>
        <begin position="190"/>
        <end position="398"/>
    </location>
</feature>
<sequence length="423" mass="47894">MGGKQTDNVMPRGVAVHGKSLRLTFSYKGQRCRESLGLLPTKTNIKFAAGKLAAIRHEIKTGTFNYAAHFPNSERAKEQTNKLKGIGARIGELCKEYQKMKYADLATSSQRRYSVAFDQCLAIIGVDRLMDSLFPEDFMNLRAELLATRAASTANHYMNVFRGFVQFIEKNKYTRHDLLAELSPAQDSATEPDPFDLEEFQRAAAACNNDIHRNIITFSIYTGLRPGELAALAWEDIDLVKGTATISRALSDNEIKLPKTNKTRMILLSPPAVAALQNQRQYTAMMPTQEFTMKQRGKKQQQLMLRPVFLPETTAKTSDFGQLFLATSFNDMWQALLRRAGVRYRTFYQLRHTYACWNLTAHGNVAFIAKQMGHADYTMLVKIYGRWMDNESEAENARIWEALAEKGHDDNAPKMPQVLQGVQ</sequence>
<evidence type="ECO:0000256" key="1">
    <source>
        <dbReference type="ARBA" id="ARBA00022908"/>
    </source>
</evidence>
<dbReference type="EMBL" id="CP033893">
    <property type="protein sequence ID" value="QDL31445.1"/>
    <property type="molecule type" value="Genomic_DNA"/>
</dbReference>
<reference evidence="4 5" key="1">
    <citation type="submission" date="2018-11" db="EMBL/GenBank/DDBJ databases">
        <title>The first complete genome of Serratia liquefaciens isolated from metalophyte plant revel distinctness adaptive mechanisms in an extreme habitat.</title>
        <authorList>
            <person name="Caneschi W.L."/>
            <person name="Sanchez A.B."/>
            <person name="Felestrino E.B."/>
            <person name="Assis R.A.B."/>
            <person name="Lemes C.G.C."/>
            <person name="Cordeiro I.F."/>
            <person name="Fonseca N.P."/>
            <person name="Villa M."/>
            <person name="Vieira I.T."/>
            <person name="Moraes L.A."/>
            <person name="Kamino L.H.Y."/>
            <person name="do Carmo F."/>
            <person name="Garcia C.M."/>
            <person name="Almeida N.F."/>
            <person name="Silva R.S."/>
            <person name="Ferro J.A."/>
            <person name="Ferro M.I.T."/>
            <person name="Varani A.M."/>
            <person name="Ferreira R.M."/>
            <person name="dos Santos V.L."/>
            <person name="Silva U.C."/>
            <person name="Setubal J.C."/>
            <person name="Moreira L.M."/>
        </authorList>
    </citation>
    <scope>NUCLEOTIDE SEQUENCE [LARGE SCALE GENOMIC DNA]</scope>
    <source>
        <strain evidence="4 5">FG3</strain>
    </source>
</reference>
<dbReference type="PANTHER" id="PTHR30349:SF36">
    <property type="entry name" value="PROPHAGE INTEGRASE INTR-RELATED"/>
    <property type="match status" value="1"/>
</dbReference>